<feature type="compositionally biased region" description="Polar residues" evidence="2">
    <location>
        <begin position="1713"/>
        <end position="1733"/>
    </location>
</feature>
<reference evidence="4" key="1">
    <citation type="submission" date="2019-12" db="EMBL/GenBank/DDBJ databases">
        <title>Genome sequencing and annotation of Brassica cretica.</title>
        <authorList>
            <person name="Studholme D.J."/>
            <person name="Sarris P."/>
        </authorList>
    </citation>
    <scope>NUCLEOTIDE SEQUENCE</scope>
    <source>
        <strain evidence="4">PFS-109/04</strain>
        <tissue evidence="4">Leaf</tissue>
    </source>
</reference>
<feature type="domain" description="Rho-GAP" evidence="3">
    <location>
        <begin position="1"/>
        <end position="148"/>
    </location>
</feature>
<dbReference type="CDD" id="cd00159">
    <property type="entry name" value="RhoGAP"/>
    <property type="match status" value="2"/>
</dbReference>
<evidence type="ECO:0000259" key="3">
    <source>
        <dbReference type="PROSITE" id="PS50238"/>
    </source>
</evidence>
<dbReference type="InterPro" id="IPR052799">
    <property type="entry name" value="Rho_GAP_Regulators"/>
</dbReference>
<feature type="region of interest" description="Disordered" evidence="2">
    <location>
        <begin position="299"/>
        <end position="347"/>
    </location>
</feature>
<feature type="region of interest" description="Disordered" evidence="2">
    <location>
        <begin position="1437"/>
        <end position="1462"/>
    </location>
</feature>
<dbReference type="SUPFAM" id="SSF48350">
    <property type="entry name" value="GTPase activation domain, GAP"/>
    <property type="match status" value="2"/>
</dbReference>
<dbReference type="PANTHER" id="PTHR46265">
    <property type="entry name" value="RHO GTPASE-ACTIVATING PROTEIN 7"/>
    <property type="match status" value="1"/>
</dbReference>
<feature type="coiled-coil region" evidence="1">
    <location>
        <begin position="917"/>
        <end position="976"/>
    </location>
</feature>
<feature type="coiled-coil region" evidence="1">
    <location>
        <begin position="1000"/>
        <end position="1034"/>
    </location>
</feature>
<proteinExistence type="predicted"/>
<dbReference type="Pfam" id="PF10373">
    <property type="entry name" value="EST1_DNA_bind"/>
    <property type="match status" value="1"/>
</dbReference>
<feature type="compositionally biased region" description="Polar residues" evidence="2">
    <location>
        <begin position="1649"/>
        <end position="1664"/>
    </location>
</feature>
<feature type="region of interest" description="Disordered" evidence="2">
    <location>
        <begin position="1074"/>
        <end position="1136"/>
    </location>
</feature>
<feature type="region of interest" description="Disordered" evidence="2">
    <location>
        <begin position="1349"/>
        <end position="1379"/>
    </location>
</feature>
<dbReference type="InterPro" id="IPR011990">
    <property type="entry name" value="TPR-like_helical_dom_sf"/>
</dbReference>
<dbReference type="InterPro" id="IPR008936">
    <property type="entry name" value="Rho_GTPase_activation_prot"/>
</dbReference>
<dbReference type="Pfam" id="PF00620">
    <property type="entry name" value="RhoGAP"/>
    <property type="match status" value="2"/>
</dbReference>
<feature type="compositionally biased region" description="Basic and acidic residues" evidence="2">
    <location>
        <begin position="543"/>
        <end position="554"/>
    </location>
</feature>
<dbReference type="PROSITE" id="PS50238">
    <property type="entry name" value="RHOGAP"/>
    <property type="match status" value="2"/>
</dbReference>
<comment type="caution">
    <text evidence="4">The sequence shown here is derived from an EMBL/GenBank/DDBJ whole genome shotgun (WGS) entry which is preliminary data.</text>
</comment>
<gene>
    <name evidence="4" type="ORF">F2Q69_00019039</name>
</gene>
<dbReference type="GO" id="GO:0007165">
    <property type="term" value="P:signal transduction"/>
    <property type="evidence" value="ECO:0007669"/>
    <property type="project" value="InterPro"/>
</dbReference>
<dbReference type="Gene3D" id="1.10.555.10">
    <property type="entry name" value="Rho GTPase activation protein"/>
    <property type="match status" value="2"/>
</dbReference>
<feature type="compositionally biased region" description="Acidic residues" evidence="2">
    <location>
        <begin position="184"/>
        <end position="199"/>
    </location>
</feature>
<evidence type="ECO:0000256" key="1">
    <source>
        <dbReference type="SAM" id="Coils"/>
    </source>
</evidence>
<feature type="coiled-coil region" evidence="1">
    <location>
        <begin position="352"/>
        <end position="411"/>
    </location>
</feature>
<feature type="region of interest" description="Disordered" evidence="2">
    <location>
        <begin position="513"/>
        <end position="569"/>
    </location>
</feature>
<feature type="region of interest" description="Disordered" evidence="2">
    <location>
        <begin position="1602"/>
        <end position="1733"/>
    </location>
</feature>
<feature type="compositionally biased region" description="Polar residues" evidence="2">
    <location>
        <begin position="533"/>
        <end position="542"/>
    </location>
</feature>
<feature type="domain" description="Rho-GAP" evidence="3">
    <location>
        <begin position="487"/>
        <end position="711"/>
    </location>
</feature>
<name>A0A8S9QCK9_BRACR</name>
<dbReference type="InterPro" id="IPR018834">
    <property type="entry name" value="DNA/RNA-bd_Est1-type"/>
</dbReference>
<dbReference type="SUPFAM" id="SSF48452">
    <property type="entry name" value="TPR-like"/>
    <property type="match status" value="1"/>
</dbReference>
<feature type="compositionally biased region" description="Basic and acidic residues" evidence="2">
    <location>
        <begin position="740"/>
        <end position="754"/>
    </location>
</feature>
<feature type="compositionally biased region" description="Basic and acidic residues" evidence="2">
    <location>
        <begin position="1109"/>
        <end position="1120"/>
    </location>
</feature>
<evidence type="ECO:0000313" key="5">
    <source>
        <dbReference type="Proteomes" id="UP000712600"/>
    </source>
</evidence>
<dbReference type="EMBL" id="QGKX02001290">
    <property type="protein sequence ID" value="KAF3539586.1"/>
    <property type="molecule type" value="Genomic_DNA"/>
</dbReference>
<feature type="compositionally biased region" description="Polar residues" evidence="2">
    <location>
        <begin position="236"/>
        <end position="248"/>
    </location>
</feature>
<dbReference type="Pfam" id="PF14389">
    <property type="entry name" value="Lzipper-MIP1"/>
    <property type="match status" value="2"/>
</dbReference>
<feature type="compositionally biased region" description="Acidic residues" evidence="2">
    <location>
        <begin position="755"/>
        <end position="765"/>
    </location>
</feature>
<keyword evidence="1" id="KW-0175">Coiled coil</keyword>
<feature type="coiled-coil region" evidence="1">
    <location>
        <begin position="435"/>
        <end position="469"/>
    </location>
</feature>
<dbReference type="InterPro" id="IPR025757">
    <property type="entry name" value="MIP1_Leuzipper"/>
</dbReference>
<feature type="region of interest" description="Disordered" evidence="2">
    <location>
        <begin position="159"/>
        <end position="212"/>
    </location>
</feature>
<accession>A0A8S9QCK9</accession>
<evidence type="ECO:0000256" key="2">
    <source>
        <dbReference type="SAM" id="MobiDB-lite"/>
    </source>
</evidence>
<dbReference type="SMART" id="SM00324">
    <property type="entry name" value="RhoGAP"/>
    <property type="match status" value="1"/>
</dbReference>
<dbReference type="Proteomes" id="UP000712600">
    <property type="component" value="Unassembled WGS sequence"/>
</dbReference>
<feature type="region of interest" description="Disordered" evidence="2">
    <location>
        <begin position="723"/>
        <end position="777"/>
    </location>
</feature>
<protein>
    <recommendedName>
        <fullName evidence="3">Rho-GAP domain-containing protein</fullName>
    </recommendedName>
</protein>
<feature type="region of interest" description="Disordered" evidence="2">
    <location>
        <begin position="865"/>
        <end position="889"/>
    </location>
</feature>
<dbReference type="PANTHER" id="PTHR46265:SF11">
    <property type="entry name" value="RHO-GAP DOMAIN-CONTAINING PROTEIN"/>
    <property type="match status" value="1"/>
</dbReference>
<sequence length="1733" mass="190935">MHCYNTKVISFHLQHVLRELPSSPVSASCCTALLEAYRIESKEARVSSLRLAMAETFPEPNRRLLQRILKMMHTISSHSHENRMSPSAVAACMAPLLLRPLLAGECDLEDEFDDNGEDNSAQLLAAANAANNAQAIITTLLADYGSIFDEENIQRCSISTESHIGNSGPDDSSDDDNNLKNDYRDEENEVEPVTDDDDNERALSGKMSESSAGTCSDLYEYKGFVADDSDIESPRETNGPTRNSNVRTDQLVRNHFVNSTDQQAGEQLRDDPTNSRLVNVTESCQSGKVLNELTHGSTFASRGLESSSEKSVNKSTPSSVHTKRSTFLGRGSARKLSTDGSFDSSGEDELAIQRLETAKNELRQRIAKEARGNAILQASLERRKQALHERRFSLEQDVSRLQEQLQAERDLRAALEVGLSMSSGHFSSHGVDSKTRAELEEIALAEADVARLKQKVAELHQQLNQQRQTNLGSFSDARDNHHYLQNHNLQKRFLQQDFDSTLAFVNHERKQRHEESVLGADWRNSKGAGSFGVGNSRQPSRKQTPESKSSEDSGKMSIDNFSGVDSPSVSSTSRALDHVLRELPSSPVSASCCTALLEAYRIESKEARVSSLRSAMAETFPEPNRRLLQRILKMMHTISSHSHENRMSPSAVAACMAPLLLRPLLAGECDLEDEFDDSGEDNSAQLLAAANAANNAQAIITTLLEDYGSIFDEENIQRCSISTESHIGNSGPDDSSDDDNNLKNEHRNEEKEVEPVTDDDDDDDERALSGKMSESSAGTCSDLYEYKGFVADDSDIESPRETNGSIRNSNVRIDHLVRNPFVNSTDQQAGEQLRDDPTNSRLVNVTESYQTGKVLNELTHGSTFASPGLESSSEKSVNKSTPSSVHTKRSTFWGRGSARKLSTDGSFDSSGEDELAIQRLETAKNELRQRIAKEARGNAILQASLERRKQALHERRFSLEQDVSRLQEQLQAERDLRAALEVGLSMSSGHFSSHGVDSKTRAELEEIALAEADVARLKQKVAELHQQLNQQRQTNLGSFSDARSNHQYLQNHNLQKRFLQQDFDSTLAFVNHERKQRHDEESVLGADWRNSKGAGSFGVGNSRQPSRKQTPESKSSEDSGKMSIDNFSGVDSPSVSSTSRALDVIFVEWLACCPDIASGSDPDERLAAVRNRFWNQCVAFFNRILSLGPMYIDDVEDETCFSNMSMYDERETENRLALWEDYELRGFLPLLPAQTILDFSRKHSFGTEGPKEKKARIKRILAAGKALTSVIKVDQNCVYFDSKKKKFLAGVKPPGDLLDSRSSPPEADNALQDNQAMMNHNTPVTQRDQQIYLGEDDDEEEEIVFKPLVTEKRNGSSDQSYVPNGGLRNPDQVSNGGFRKPDQVAAMREDLNALSVSDAAFQGNMLQQARGNAAVQVSASVGSNLLGHLLPSTQTQGIQLQQPQTQAVHPQQAQSLASARLQPQVAQLQPHQSQVSQLQPLQSRTVHFQQTQGQVSHVAPAQSQSTSLSGSNWFPNEAARSLSGFAQMGNGLVMRTEMQGNQGFSYYPAHSLPIHQSFNVNGMGGMPYSQSRTHEAVLPPNINGVIADGLGVQSSLARKNPIGRASRHLGPPPGFNSVPSKLVKEAAPGPDMSGNNPQVDDYSWLDGYQGQSSRGTGFNGSLNYASPGKPEHMGTGNGLNGPATFPFPGKQAPSSQTQAEFPYAQHPQRDNDQSAQLPDQNQGQPSWSSRRFV</sequence>
<evidence type="ECO:0000313" key="4">
    <source>
        <dbReference type="EMBL" id="KAF3539586.1"/>
    </source>
</evidence>
<organism evidence="4 5">
    <name type="scientific">Brassica cretica</name>
    <name type="common">Mustard</name>
    <dbReference type="NCBI Taxonomy" id="69181"/>
    <lineage>
        <taxon>Eukaryota</taxon>
        <taxon>Viridiplantae</taxon>
        <taxon>Streptophyta</taxon>
        <taxon>Embryophyta</taxon>
        <taxon>Tracheophyta</taxon>
        <taxon>Spermatophyta</taxon>
        <taxon>Magnoliopsida</taxon>
        <taxon>eudicotyledons</taxon>
        <taxon>Gunneridae</taxon>
        <taxon>Pentapetalae</taxon>
        <taxon>rosids</taxon>
        <taxon>malvids</taxon>
        <taxon>Brassicales</taxon>
        <taxon>Brassicaceae</taxon>
        <taxon>Brassiceae</taxon>
        <taxon>Brassica</taxon>
    </lineage>
</organism>
<feature type="region of interest" description="Disordered" evidence="2">
    <location>
        <begin position="226"/>
        <end position="249"/>
    </location>
</feature>
<feature type="compositionally biased region" description="Polar residues" evidence="2">
    <location>
        <begin position="1099"/>
        <end position="1108"/>
    </location>
</feature>
<dbReference type="InterPro" id="IPR000198">
    <property type="entry name" value="RhoGAP_dom"/>
</dbReference>